<evidence type="ECO:0000256" key="8">
    <source>
        <dbReference type="ARBA" id="ARBA00023004"/>
    </source>
</evidence>
<proteinExistence type="inferred from homology"/>
<keyword evidence="6 14" id="KW-0812">Transmembrane</keyword>
<evidence type="ECO:0000256" key="9">
    <source>
        <dbReference type="ARBA" id="ARBA00023065"/>
    </source>
</evidence>
<reference evidence="20 21" key="1">
    <citation type="submission" date="2010-04" db="EMBL/GenBank/DDBJ databases">
        <title>The genome of Herbaspirillum seropedicae SmR1, an endophytic, nitrogen-fixing, plant-growth promoting beta-Proteobacteria.</title>
        <authorList>
            <person name="Pedrosa F.O."/>
            <person name="Monteiro R.A."/>
            <person name="Wassem R."/>
            <person name="Cruz L.M."/>
            <person name="Ayub R.A."/>
            <person name="Colauto N.B."/>
            <person name="Fernandez M.A."/>
            <person name="Fungaro M.H.P."/>
            <person name="Grisard E.C."/>
            <person name="Hungria M."/>
            <person name="Madeira H.M.F."/>
            <person name="Nodari R.O."/>
            <person name="Osaku C.A."/>
            <person name="Petzl-Erler M.L."/>
            <person name="Terenzi H."/>
            <person name="Vieira L.G.E."/>
            <person name="Almeida M.I.M."/>
            <person name="Alves L.R."/>
            <person name="Arantes O.M.N."/>
            <person name="Balsanelli E."/>
            <person name="Barcellos F.G."/>
            <person name="Baura V.A."/>
            <person name="Binde D.R."/>
            <person name="Campo R.J."/>
            <person name="Chubatsu L.S."/>
            <person name="Chueire L.M.O."/>
            <person name="Ciferri R.R."/>
            <person name="Correa L.C."/>
            <person name="da Conceicao Silva J.L."/>
            <person name="Dabul A.N.G."/>
            <person name="Dambros B.P."/>
            <person name="Faoro H."/>
            <person name="Favetti A."/>
            <person name="Friedermann G."/>
            <person name="Furlaneto M.C."/>
            <person name="Gasques L.S."/>
            <person name="Gimenes C.C.T."/>
            <person name="Gioppo N.M.R."/>
            <person name="Glienke-Blanco C."/>
            <person name="Godoy L.P."/>
            <person name="Guerra M.P."/>
            <person name="Karp S."/>
            <person name="Kava-Cordeiro V."/>
            <person name="Margarido V.P."/>
            <person name="Mathioni S.M."/>
            <person name="Menck-Soares M.A."/>
            <person name="Murace N.K."/>
            <person name="Nicolas M.F."/>
            <person name="Oliveira C.E.C."/>
            <person name="Pagnan N.A.B."/>
            <person name="Pamphile J.A."/>
            <person name="Patussi E.V."/>
            <person name="Pereira L.F.P."/>
            <person name="Pereira-Ferrari L."/>
            <person name="Pinto F.G.S."/>
            <person name="Precoma C."/>
            <person name="Prioli A.J."/>
            <person name="Prioli S.M.A.P."/>
            <person name="Raittz R.T."/>
            <person name="Ramos H.J.O."/>
            <person name="Ribeiro E.M.S.F."/>
            <person name="Rigo L.U."/>
            <person name="Rocha C.L.M.S.C."/>
            <person name="Rocha S.N."/>
            <person name="Santos K."/>
            <person name="Satori D."/>
            <person name="Silva A.G."/>
            <person name="Simao R.C.G."/>
            <person name="Soares M.A.M."/>
            <person name="Souza E.M."/>
            <person name="Steffens M.B.R."/>
            <person name="Steindel M."/>
            <person name="Tadra-Sfeir M.Z."/>
            <person name="Takahashi E.K."/>
            <person name="Torres R.A."/>
            <person name="Valle J.S."/>
            <person name="Vernal J.I."/>
            <person name="Vilas-Boas L.A."/>
            <person name="Watanabe M.A.E."/>
            <person name="Weiss V.A."/>
            <person name="Yates M.A."/>
            <person name="Souza E.M."/>
        </authorList>
    </citation>
    <scope>NUCLEOTIDE SEQUENCE [LARGE SCALE GENOMIC DNA]</scope>
    <source>
        <strain evidence="20 21">SmR1</strain>
    </source>
</reference>
<dbReference type="Pfam" id="PF07715">
    <property type="entry name" value="Plug"/>
    <property type="match status" value="1"/>
</dbReference>
<gene>
    <name evidence="20" type="ordered locus">Hsero_0534</name>
</gene>
<evidence type="ECO:0000256" key="17">
    <source>
        <dbReference type="SAM" id="SignalP"/>
    </source>
</evidence>
<dbReference type="GeneID" id="29392279"/>
<keyword evidence="4 14" id="KW-1134">Transmembrane beta strand</keyword>
<dbReference type="Proteomes" id="UP000000329">
    <property type="component" value="Chromosome"/>
</dbReference>
<dbReference type="GO" id="GO:0015891">
    <property type="term" value="P:siderophore transport"/>
    <property type="evidence" value="ECO:0007669"/>
    <property type="project" value="InterPro"/>
</dbReference>
<dbReference type="Gene3D" id="2.170.130.10">
    <property type="entry name" value="TonB-dependent receptor, plug domain"/>
    <property type="match status" value="1"/>
</dbReference>
<dbReference type="PANTHER" id="PTHR32552">
    <property type="entry name" value="FERRICHROME IRON RECEPTOR-RELATED"/>
    <property type="match status" value="1"/>
</dbReference>
<dbReference type="InterPro" id="IPR012910">
    <property type="entry name" value="Plug_dom"/>
</dbReference>
<evidence type="ECO:0000256" key="1">
    <source>
        <dbReference type="ARBA" id="ARBA00004571"/>
    </source>
</evidence>
<dbReference type="AlphaFoldDB" id="D8IY93"/>
<keyword evidence="12 20" id="KW-0675">Receptor</keyword>
<evidence type="ECO:0000256" key="15">
    <source>
        <dbReference type="PROSITE-ProRule" id="PRU10144"/>
    </source>
</evidence>
<evidence type="ECO:0000256" key="10">
    <source>
        <dbReference type="ARBA" id="ARBA00023077"/>
    </source>
</evidence>
<dbReference type="InterPro" id="IPR039426">
    <property type="entry name" value="TonB-dep_rcpt-like"/>
</dbReference>
<dbReference type="GO" id="GO:0015344">
    <property type="term" value="F:siderophore uptake transmembrane transporter activity"/>
    <property type="evidence" value="ECO:0007669"/>
    <property type="project" value="TreeGrafter"/>
</dbReference>
<feature type="signal peptide" evidence="17">
    <location>
        <begin position="1"/>
        <end position="44"/>
    </location>
</feature>
<sequence length="725" mass="77082">MRQAQRHWQSSEFSSPLCTRPTAVAQAARLLVLGTLLAAPAAFAQDSGTAQDASLPTVTVTGRSDTGLPAAYAGGQVARGGGLGVLGTQDVLDTPFSTLNYTVEGIKNLQARTVGDVITSEASVRNTNGDGGFGDSYQIRGLPVSVNDTGFNGLYGLVSLSRMSTAMLERVEVLKGPGTLMYGMGPAGGVGGAINLVSKRAGEEPVSSLTATYVGSAQLGLQGDIGRRFGQDKEWGIRVNALYADGRTSVADNRQQQSMGSLALDYTGRKLRWTLDAYTQHEDTRNFRPQFSIGTTSMPSAPAGDSNLYPGNTLQIDDKVVATRLEYDLTEQLTAYGAIGYHEGATAQSFPSATITGLDGATSVRNGYYDQKVVSTSADVGLRARFATGPVQHTLSMAANTLDQQTSYFYFVNATGVASNLYQPAPLAPVTAARGEPLPQSQTRLSGLALTDTLSIADGRLLLTGGLRRQQVYSNSFSTRSSSNKIGYSPVLGVVVKPLENLSLYANYTAGLSAGGFAGAQYANAGQAFAPYKTKQYESGVKLDWGRVTTTAAVFQIERANSSTAVVGSQTFATQDGRARVRGLELSAYGEAQRGLRLMASGTFFETRQSHTVGGTNDGKEIGAVPKHNFNLGADWDTPWLQGLALNTRIINTGASWYSDANTVKVPGWTRMDLGARYTSRLGGQTITYRANLENLFDKHYWIMQNGYAGYGAGRTLVLSAQVDF</sequence>
<evidence type="ECO:0000256" key="6">
    <source>
        <dbReference type="ARBA" id="ARBA00022692"/>
    </source>
</evidence>
<dbReference type="GO" id="GO:0009279">
    <property type="term" value="C:cell outer membrane"/>
    <property type="evidence" value="ECO:0007669"/>
    <property type="project" value="UniProtKB-SubCell"/>
</dbReference>
<comment type="subcellular location">
    <subcellularLocation>
        <location evidence="1 14">Cell outer membrane</location>
        <topology evidence="1 14">Multi-pass membrane protein</topology>
    </subcellularLocation>
</comment>
<keyword evidence="21" id="KW-1185">Reference proteome</keyword>
<evidence type="ECO:0000313" key="21">
    <source>
        <dbReference type="Proteomes" id="UP000000329"/>
    </source>
</evidence>
<feature type="domain" description="TonB-dependent receptor-like beta-barrel" evidence="18">
    <location>
        <begin position="278"/>
        <end position="696"/>
    </location>
</feature>
<feature type="short sequence motif" description="TonB C-terminal box" evidence="15">
    <location>
        <begin position="708"/>
        <end position="725"/>
    </location>
</feature>
<dbReference type="Pfam" id="PF00593">
    <property type="entry name" value="TonB_dep_Rec_b-barrel"/>
    <property type="match status" value="1"/>
</dbReference>
<comment type="similarity">
    <text evidence="2 14 16">Belongs to the TonB-dependent receptor family.</text>
</comment>
<dbReference type="eggNOG" id="COG4774">
    <property type="taxonomic scope" value="Bacteria"/>
</dbReference>
<evidence type="ECO:0000256" key="3">
    <source>
        <dbReference type="ARBA" id="ARBA00022448"/>
    </source>
</evidence>
<dbReference type="PANTHER" id="PTHR32552:SF82">
    <property type="entry name" value="FCUA PROTEIN"/>
    <property type="match status" value="1"/>
</dbReference>
<evidence type="ECO:0000256" key="11">
    <source>
        <dbReference type="ARBA" id="ARBA00023136"/>
    </source>
</evidence>
<keyword evidence="8" id="KW-0408">Iron</keyword>
<dbReference type="InterPro" id="IPR000531">
    <property type="entry name" value="Beta-barrel_TonB"/>
</dbReference>
<keyword evidence="13 14" id="KW-0998">Cell outer membrane</keyword>
<dbReference type="PROSITE" id="PS52016">
    <property type="entry name" value="TONB_DEPENDENT_REC_3"/>
    <property type="match status" value="1"/>
</dbReference>
<evidence type="ECO:0000313" key="20">
    <source>
        <dbReference type="EMBL" id="ADJ62053.1"/>
    </source>
</evidence>
<protein>
    <submittedName>
        <fullName evidence="20">TonB-dependent ferric siderophore receptor protein</fullName>
    </submittedName>
</protein>
<dbReference type="InterPro" id="IPR036942">
    <property type="entry name" value="Beta-barrel_TonB_sf"/>
</dbReference>
<feature type="domain" description="TonB-dependent receptor plug" evidence="19">
    <location>
        <begin position="91"/>
        <end position="190"/>
    </location>
</feature>
<dbReference type="InterPro" id="IPR010917">
    <property type="entry name" value="TonB_rcpt_CS"/>
</dbReference>
<keyword evidence="10 16" id="KW-0798">TonB box</keyword>
<dbReference type="RefSeq" id="WP_013232571.1">
    <property type="nucleotide sequence ID" value="NC_014323.1"/>
</dbReference>
<evidence type="ECO:0000256" key="14">
    <source>
        <dbReference type="PROSITE-ProRule" id="PRU01360"/>
    </source>
</evidence>
<dbReference type="PROSITE" id="PS01156">
    <property type="entry name" value="TONB_DEPENDENT_REC_2"/>
    <property type="match status" value="1"/>
</dbReference>
<evidence type="ECO:0000259" key="18">
    <source>
        <dbReference type="Pfam" id="PF00593"/>
    </source>
</evidence>
<organism evidence="20 21">
    <name type="scientific">Herbaspirillum seropedicae (strain SmR1)</name>
    <dbReference type="NCBI Taxonomy" id="757424"/>
    <lineage>
        <taxon>Bacteria</taxon>
        <taxon>Pseudomonadati</taxon>
        <taxon>Pseudomonadota</taxon>
        <taxon>Betaproteobacteria</taxon>
        <taxon>Burkholderiales</taxon>
        <taxon>Oxalobacteraceae</taxon>
        <taxon>Herbaspirillum</taxon>
    </lineage>
</organism>
<evidence type="ECO:0000256" key="2">
    <source>
        <dbReference type="ARBA" id="ARBA00009810"/>
    </source>
</evidence>
<accession>D8IY93</accession>
<keyword evidence="7 17" id="KW-0732">Signal</keyword>
<keyword evidence="9" id="KW-0406">Ion transport</keyword>
<keyword evidence="11 14" id="KW-0472">Membrane</keyword>
<dbReference type="SUPFAM" id="SSF56935">
    <property type="entry name" value="Porins"/>
    <property type="match status" value="1"/>
</dbReference>
<evidence type="ECO:0000259" key="19">
    <source>
        <dbReference type="Pfam" id="PF07715"/>
    </source>
</evidence>
<name>D8IY93_HERSS</name>
<dbReference type="InterPro" id="IPR037066">
    <property type="entry name" value="Plug_dom_sf"/>
</dbReference>
<dbReference type="STRING" id="757424.Hsero_0534"/>
<dbReference type="InterPro" id="IPR010105">
    <property type="entry name" value="TonB_sidphr_rcpt"/>
</dbReference>
<dbReference type="EMBL" id="CP002039">
    <property type="protein sequence ID" value="ADJ62053.1"/>
    <property type="molecule type" value="Genomic_DNA"/>
</dbReference>
<evidence type="ECO:0000256" key="4">
    <source>
        <dbReference type="ARBA" id="ARBA00022452"/>
    </source>
</evidence>
<evidence type="ECO:0000256" key="12">
    <source>
        <dbReference type="ARBA" id="ARBA00023170"/>
    </source>
</evidence>
<dbReference type="CDD" id="cd01347">
    <property type="entry name" value="ligand_gated_channel"/>
    <property type="match status" value="1"/>
</dbReference>
<keyword evidence="3 14" id="KW-0813">Transport</keyword>
<evidence type="ECO:0000256" key="7">
    <source>
        <dbReference type="ARBA" id="ARBA00022729"/>
    </source>
</evidence>
<evidence type="ECO:0000256" key="16">
    <source>
        <dbReference type="RuleBase" id="RU003357"/>
    </source>
</evidence>
<dbReference type="NCBIfam" id="TIGR01783">
    <property type="entry name" value="TonB-siderophor"/>
    <property type="match status" value="1"/>
</dbReference>
<keyword evidence="5" id="KW-0410">Iron transport</keyword>
<evidence type="ECO:0000256" key="13">
    <source>
        <dbReference type="ARBA" id="ARBA00023237"/>
    </source>
</evidence>
<dbReference type="Gene3D" id="2.40.170.20">
    <property type="entry name" value="TonB-dependent receptor, beta-barrel domain"/>
    <property type="match status" value="1"/>
</dbReference>
<evidence type="ECO:0000256" key="5">
    <source>
        <dbReference type="ARBA" id="ARBA00022496"/>
    </source>
</evidence>
<dbReference type="HOGENOM" id="CLU_008287_22_0_4"/>
<dbReference type="GO" id="GO:0038023">
    <property type="term" value="F:signaling receptor activity"/>
    <property type="evidence" value="ECO:0007669"/>
    <property type="project" value="InterPro"/>
</dbReference>
<dbReference type="KEGG" id="hse:Hsero_0534"/>
<feature type="chain" id="PRO_5003115631" evidence="17">
    <location>
        <begin position="45"/>
        <end position="725"/>
    </location>
</feature>